<feature type="domain" description="PPM-type phosphatase" evidence="1">
    <location>
        <begin position="1"/>
        <end position="227"/>
    </location>
</feature>
<evidence type="ECO:0000259" key="1">
    <source>
        <dbReference type="PROSITE" id="PS51746"/>
    </source>
</evidence>
<feature type="non-terminal residue" evidence="2">
    <location>
        <position position="1"/>
    </location>
</feature>
<dbReference type="InterPro" id="IPR036457">
    <property type="entry name" value="PPM-type-like_dom_sf"/>
</dbReference>
<dbReference type="GO" id="GO:0004722">
    <property type="term" value="F:protein serine/threonine phosphatase activity"/>
    <property type="evidence" value="ECO:0007669"/>
    <property type="project" value="InterPro"/>
</dbReference>
<gene>
    <name evidence="2" type="ORF">GUITHDRAFT_40753</name>
</gene>
<dbReference type="GeneID" id="17297710"/>
<dbReference type="InterPro" id="IPR015655">
    <property type="entry name" value="PP2C"/>
</dbReference>
<dbReference type="EMBL" id="JH993026">
    <property type="protein sequence ID" value="EKX41159.1"/>
    <property type="molecule type" value="Genomic_DNA"/>
</dbReference>
<feature type="non-terminal residue" evidence="2">
    <location>
        <position position="227"/>
    </location>
</feature>
<dbReference type="OMA" id="NDEAVGM"/>
<dbReference type="Pfam" id="PF00481">
    <property type="entry name" value="PP2C"/>
    <property type="match status" value="1"/>
</dbReference>
<dbReference type="PANTHER" id="PTHR47992">
    <property type="entry name" value="PROTEIN PHOSPHATASE"/>
    <property type="match status" value="1"/>
</dbReference>
<dbReference type="PaxDb" id="55529-EKX41159"/>
<protein>
    <recommendedName>
        <fullName evidence="1">PPM-type phosphatase domain-containing protein</fullName>
    </recommendedName>
</protein>
<dbReference type="CDD" id="cd00143">
    <property type="entry name" value="PP2Cc"/>
    <property type="match status" value="1"/>
</dbReference>
<dbReference type="AlphaFoldDB" id="L1IZ29"/>
<dbReference type="KEGG" id="gtt:GUITHDRAFT_40753"/>
<dbReference type="HOGENOM" id="CLU_013173_0_7_1"/>
<dbReference type="OrthoDB" id="10264738at2759"/>
<dbReference type="Gene3D" id="3.60.40.10">
    <property type="entry name" value="PPM-type phosphatase domain"/>
    <property type="match status" value="1"/>
</dbReference>
<name>L1IZ29_GUITC</name>
<accession>L1IZ29</accession>
<dbReference type="InterPro" id="IPR001932">
    <property type="entry name" value="PPM-type_phosphatase-like_dom"/>
</dbReference>
<evidence type="ECO:0000313" key="2">
    <source>
        <dbReference type="EMBL" id="EKX41159.1"/>
    </source>
</evidence>
<dbReference type="SUPFAM" id="SSF81606">
    <property type="entry name" value="PP2C-like"/>
    <property type="match status" value="1"/>
</dbReference>
<sequence>LSLFGVFDGHNGYRGSLYVREMLLHNIASSLEEETSLAEVQSAIQQAYVKTDQDFISLGVRDGCCVVTVAVSPSFIIAANAGDSRAVLAVKAEEEGEEMGGEVRAIDLTEDHKPGRPDEQARIEAAGGFVVELGVPRVMGYLAVSRAIGDAELKQFVIAEPEIHVKPREPQAQRFVLLATDGLWDVMSSQEAVEFVWKKWEEKDHGAEELVREAYRLGSYDNICVMV</sequence>
<dbReference type="PROSITE" id="PS51746">
    <property type="entry name" value="PPM_2"/>
    <property type="match status" value="1"/>
</dbReference>
<dbReference type="eggNOG" id="KOG0698">
    <property type="taxonomic scope" value="Eukaryota"/>
</dbReference>
<dbReference type="RefSeq" id="XP_005828139.1">
    <property type="nucleotide sequence ID" value="XM_005828082.1"/>
</dbReference>
<organism evidence="2">
    <name type="scientific">Guillardia theta (strain CCMP2712)</name>
    <name type="common">Cryptophyte</name>
    <dbReference type="NCBI Taxonomy" id="905079"/>
    <lineage>
        <taxon>Eukaryota</taxon>
        <taxon>Cryptophyceae</taxon>
        <taxon>Pyrenomonadales</taxon>
        <taxon>Geminigeraceae</taxon>
        <taxon>Guillardia</taxon>
    </lineage>
</organism>
<dbReference type="SMART" id="SM00332">
    <property type="entry name" value="PP2Cc"/>
    <property type="match status" value="1"/>
</dbReference>
<dbReference type="STRING" id="905079.L1IZ29"/>
<reference evidence="2" key="1">
    <citation type="journal article" date="2012" name="Nature">
        <title>Algal genomes reveal evolutionary mosaicism and the fate of nucleomorphs.</title>
        <authorList>
            <consortium name="DOE Joint Genome Institute"/>
            <person name="Curtis B.A."/>
            <person name="Tanifuji G."/>
            <person name="Burki F."/>
            <person name="Gruber A."/>
            <person name="Irimia M."/>
            <person name="Maruyama S."/>
            <person name="Arias M.C."/>
            <person name="Ball S.G."/>
            <person name="Gile G.H."/>
            <person name="Hirakawa Y."/>
            <person name="Hopkins J.F."/>
            <person name="Kuo A."/>
            <person name="Rensing S.A."/>
            <person name="Schmutz J."/>
            <person name="Symeonidi A."/>
            <person name="Elias M."/>
            <person name="Eveleigh R.J."/>
            <person name="Herman E.K."/>
            <person name="Klute M.J."/>
            <person name="Nakayama T."/>
            <person name="Obornik M."/>
            <person name="Reyes-Prieto A."/>
            <person name="Armbrust E.V."/>
            <person name="Aves S.J."/>
            <person name="Beiko R.G."/>
            <person name="Coutinho P."/>
            <person name="Dacks J.B."/>
            <person name="Durnford D.G."/>
            <person name="Fast N.M."/>
            <person name="Green B.R."/>
            <person name="Grisdale C.J."/>
            <person name="Hempel F."/>
            <person name="Henrissat B."/>
            <person name="Hoppner M.P."/>
            <person name="Ishida K."/>
            <person name="Kim E."/>
            <person name="Koreny L."/>
            <person name="Kroth P.G."/>
            <person name="Liu Y."/>
            <person name="Malik S.B."/>
            <person name="Maier U.G."/>
            <person name="McRose D."/>
            <person name="Mock T."/>
            <person name="Neilson J.A."/>
            <person name="Onodera N.T."/>
            <person name="Poole A.M."/>
            <person name="Pritham E.J."/>
            <person name="Richards T.A."/>
            <person name="Rocap G."/>
            <person name="Roy S.W."/>
            <person name="Sarai C."/>
            <person name="Schaack S."/>
            <person name="Shirato S."/>
            <person name="Slamovits C.H."/>
            <person name="Spencer D.F."/>
            <person name="Suzuki S."/>
            <person name="Worden A.Z."/>
            <person name="Zauner S."/>
            <person name="Barry K."/>
            <person name="Bell C."/>
            <person name="Bharti A.K."/>
            <person name="Crow J.A."/>
            <person name="Grimwood J."/>
            <person name="Kramer R."/>
            <person name="Lindquist E."/>
            <person name="Lucas S."/>
            <person name="Salamov A."/>
            <person name="McFadden G.I."/>
            <person name="Lane C.E."/>
            <person name="Keeling P.J."/>
            <person name="Gray M.W."/>
            <person name="Grigoriev I.V."/>
            <person name="Archibald J.M."/>
        </authorList>
    </citation>
    <scope>NUCLEOTIDE SEQUENCE</scope>
    <source>
        <strain evidence="2">CCMP2712</strain>
    </source>
</reference>
<proteinExistence type="predicted"/>